<proteinExistence type="predicted"/>
<evidence type="ECO:0000313" key="1">
    <source>
        <dbReference type="EMBL" id="JAE32716.1"/>
    </source>
</evidence>
<organism evidence="1">
    <name type="scientific">Arundo donax</name>
    <name type="common">Giant reed</name>
    <name type="synonym">Donax arundinaceus</name>
    <dbReference type="NCBI Taxonomy" id="35708"/>
    <lineage>
        <taxon>Eukaryota</taxon>
        <taxon>Viridiplantae</taxon>
        <taxon>Streptophyta</taxon>
        <taxon>Embryophyta</taxon>
        <taxon>Tracheophyta</taxon>
        <taxon>Spermatophyta</taxon>
        <taxon>Magnoliopsida</taxon>
        <taxon>Liliopsida</taxon>
        <taxon>Poales</taxon>
        <taxon>Poaceae</taxon>
        <taxon>PACMAD clade</taxon>
        <taxon>Arundinoideae</taxon>
        <taxon>Arundineae</taxon>
        <taxon>Arundo</taxon>
    </lineage>
</organism>
<reference evidence="1" key="2">
    <citation type="journal article" date="2015" name="Data Brief">
        <title>Shoot transcriptome of the giant reed, Arundo donax.</title>
        <authorList>
            <person name="Barrero R.A."/>
            <person name="Guerrero F.D."/>
            <person name="Moolhuijzen P."/>
            <person name="Goolsby J.A."/>
            <person name="Tidwell J."/>
            <person name="Bellgard S.E."/>
            <person name="Bellgard M.I."/>
        </authorList>
    </citation>
    <scope>NUCLEOTIDE SEQUENCE</scope>
    <source>
        <tissue evidence="1">Shoot tissue taken approximately 20 cm above the soil surface</tissue>
    </source>
</reference>
<dbReference type="AlphaFoldDB" id="A0A0A9HCZ2"/>
<accession>A0A0A9HCZ2</accession>
<protein>
    <submittedName>
        <fullName evidence="1">Uncharacterized protein</fullName>
    </submittedName>
</protein>
<name>A0A0A9HCZ2_ARUDO</name>
<dbReference type="EMBL" id="GBRH01165180">
    <property type="protein sequence ID" value="JAE32716.1"/>
    <property type="molecule type" value="Transcribed_RNA"/>
</dbReference>
<reference evidence="1" key="1">
    <citation type="submission" date="2014-09" db="EMBL/GenBank/DDBJ databases">
        <authorList>
            <person name="Magalhaes I.L.F."/>
            <person name="Oliveira U."/>
            <person name="Santos F.R."/>
            <person name="Vidigal T.H.D.A."/>
            <person name="Brescovit A.D."/>
            <person name="Santos A.J."/>
        </authorList>
    </citation>
    <scope>NUCLEOTIDE SEQUENCE</scope>
    <source>
        <tissue evidence="1">Shoot tissue taken approximately 20 cm above the soil surface</tissue>
    </source>
</reference>
<sequence>MRGAGDVAPLAEARRRAHRRVRVLVQRHAPYGTQHGVGVVVQAAVAGAAGVGNRQRHGNRQLQRRRHRHGCRVAEPVAAAAACRREEPGVEGGVVVVMVIGCCGGGEADLEGEIRLGREEFH</sequence>